<dbReference type="InterPro" id="IPR006350">
    <property type="entry name" value="Intron_endoG1"/>
</dbReference>
<dbReference type="Gene3D" id="3.40.1440.10">
    <property type="entry name" value="GIY-YIG endonuclease"/>
    <property type="match status" value="1"/>
</dbReference>
<dbReference type="EMBL" id="MZ130492">
    <property type="protein sequence ID" value="QWM90644.2"/>
    <property type="molecule type" value="Genomic_DNA"/>
</dbReference>
<comment type="cofactor">
    <cofactor evidence="1">
        <name>Mg(2+)</name>
        <dbReference type="ChEBI" id="CHEBI:18420"/>
    </cofactor>
</comment>
<protein>
    <submittedName>
        <fullName evidence="4">Intron endonuclease GIY-YIG intron endonuclease domain</fullName>
    </submittedName>
</protein>
<evidence type="ECO:0000313" key="5">
    <source>
        <dbReference type="Proteomes" id="UP000827462"/>
    </source>
</evidence>
<dbReference type="SUPFAM" id="SSF82771">
    <property type="entry name" value="GIY-YIG endonuclease"/>
    <property type="match status" value="1"/>
</dbReference>
<evidence type="ECO:0000259" key="3">
    <source>
        <dbReference type="PROSITE" id="PS50164"/>
    </source>
</evidence>
<dbReference type="SMART" id="SM00465">
    <property type="entry name" value="GIYc"/>
    <property type="match status" value="1"/>
</dbReference>
<dbReference type="InterPro" id="IPR036388">
    <property type="entry name" value="WH-like_DNA-bd_sf"/>
</dbReference>
<evidence type="ECO:0000256" key="2">
    <source>
        <dbReference type="ARBA" id="ARBA00022842"/>
    </source>
</evidence>
<sequence length="237" mass="27804">MEINKHIIFYPLDSKFIKRCTVSAGVYMIRNVLNGKSYIGSSNSIKRRLTTHISHLKCNRHANRHLQSAYNKYGQKSFVFCILEQCEPILETILMLEQKYLDLKPEYNNVAKAGSNKGFKKTKQQSIKTAVGLYGKPKPYGSQYRYKEYNNAIKNVNYRNPNRMTPVLQFDLNHNFIAEYDSIAEAARSIKKCYSCIKDACKKRQLSAYGFLWEYKKDEDKKKVRKERRGKWKSIVR</sequence>
<dbReference type="PROSITE" id="PS50164">
    <property type="entry name" value="GIY_YIG"/>
    <property type="match status" value="1"/>
</dbReference>
<dbReference type="Proteomes" id="UP000827462">
    <property type="component" value="Segment"/>
</dbReference>
<dbReference type="GO" id="GO:0004519">
    <property type="term" value="F:endonuclease activity"/>
    <property type="evidence" value="ECO:0007669"/>
    <property type="project" value="UniProtKB-KW"/>
</dbReference>
<dbReference type="InterPro" id="IPR010896">
    <property type="entry name" value="NUMOD1"/>
</dbReference>
<dbReference type="CDD" id="cd10437">
    <property type="entry name" value="GIY-YIG_HE_I-TevI_like"/>
    <property type="match status" value="1"/>
</dbReference>
<reference evidence="4 5" key="1">
    <citation type="submission" date="2021-04" db="EMBL/GenBank/DDBJ databases">
        <authorList>
            <person name="Shkoporov A.N."/>
            <person name="Stockdale S.R."/>
            <person name="Guerin E."/>
            <person name="Ross R.P."/>
            <person name="Hill C."/>
        </authorList>
    </citation>
    <scope>NUCLEOTIDE SEQUENCE [LARGE SCALE GENOMIC DNA]</scope>
    <source>
        <strain evidence="5">cr12_1</strain>
    </source>
</reference>
<keyword evidence="5" id="KW-1185">Reference proteome</keyword>
<keyword evidence="4" id="KW-0540">Nuclease</keyword>
<accession>A0AAE7RYX2</accession>
<dbReference type="InterPro" id="IPR003647">
    <property type="entry name" value="Intron_nuc_1_rpt"/>
</dbReference>
<evidence type="ECO:0000313" key="4">
    <source>
        <dbReference type="EMBL" id="QWM90644.2"/>
    </source>
</evidence>
<organism evidence="4 5">
    <name type="scientific">uncultured phage cr12_1</name>
    <dbReference type="NCBI Taxonomy" id="2986409"/>
    <lineage>
        <taxon>Viruses</taxon>
        <taxon>Duplodnaviria</taxon>
        <taxon>Heunggongvirae</taxon>
        <taxon>Uroviricota</taxon>
        <taxon>Caudoviricetes</taxon>
        <taxon>Crassvirales</taxon>
        <taxon>Suoliviridae</taxon>
        <taxon>Bearivirinae</taxon>
        <taxon>Afonbuvirus</taxon>
        <taxon>Afonbuvirus intestinihominis</taxon>
    </lineage>
</organism>
<proteinExistence type="predicted"/>
<dbReference type="SMART" id="SM00497">
    <property type="entry name" value="IENR1"/>
    <property type="match status" value="1"/>
</dbReference>
<dbReference type="InterPro" id="IPR000305">
    <property type="entry name" value="GIY-YIG_endonuc"/>
</dbReference>
<evidence type="ECO:0000256" key="1">
    <source>
        <dbReference type="ARBA" id="ARBA00001946"/>
    </source>
</evidence>
<dbReference type="Pfam" id="PF01541">
    <property type="entry name" value="GIY-YIG"/>
    <property type="match status" value="1"/>
</dbReference>
<keyword evidence="4" id="KW-0378">Hydrolase</keyword>
<gene>
    <name evidence="4" type="primary">gp_72672</name>
</gene>
<name>A0AAE7RYX2_9CAUD</name>
<keyword evidence="4" id="KW-0255">Endonuclease</keyword>
<dbReference type="Gene3D" id="1.10.10.10">
    <property type="entry name" value="Winged helix-like DNA-binding domain superfamily/Winged helix DNA-binding domain"/>
    <property type="match status" value="1"/>
</dbReference>
<feature type="domain" description="GIY-YIG" evidence="3">
    <location>
        <begin position="22"/>
        <end position="110"/>
    </location>
</feature>
<keyword evidence="2" id="KW-0460">Magnesium</keyword>
<dbReference type="NCBIfam" id="TIGR01453">
    <property type="entry name" value="grpIintron_endo"/>
    <property type="match status" value="1"/>
</dbReference>
<dbReference type="Pfam" id="PF07453">
    <property type="entry name" value="NUMOD1"/>
    <property type="match status" value="1"/>
</dbReference>
<dbReference type="InterPro" id="IPR035901">
    <property type="entry name" value="GIY-YIG_endonuc_sf"/>
</dbReference>